<gene>
    <name evidence="2" type="ORF">METZ01_LOCUS25189</name>
</gene>
<dbReference type="AlphaFoldDB" id="A0A381PZ57"/>
<proteinExistence type="predicted"/>
<dbReference type="InterPro" id="IPR002925">
    <property type="entry name" value="Dienelactn_hydro"/>
</dbReference>
<dbReference type="GO" id="GO:0016787">
    <property type="term" value="F:hydrolase activity"/>
    <property type="evidence" value="ECO:0007669"/>
    <property type="project" value="InterPro"/>
</dbReference>
<accession>A0A381PZ57</accession>
<dbReference type="PANTHER" id="PTHR46623">
    <property type="entry name" value="CARBOXYMETHYLENEBUTENOLIDASE-RELATED"/>
    <property type="match status" value="1"/>
</dbReference>
<dbReference type="Gene3D" id="3.40.50.1820">
    <property type="entry name" value="alpha/beta hydrolase"/>
    <property type="match status" value="1"/>
</dbReference>
<dbReference type="InterPro" id="IPR029058">
    <property type="entry name" value="AB_hydrolase_fold"/>
</dbReference>
<dbReference type="PANTHER" id="PTHR46623:SF6">
    <property type="entry name" value="ALPHA_BETA-HYDROLASES SUPERFAMILY PROTEIN"/>
    <property type="match status" value="1"/>
</dbReference>
<dbReference type="InterPro" id="IPR051049">
    <property type="entry name" value="Dienelactone_hydrolase-like"/>
</dbReference>
<reference evidence="2" key="1">
    <citation type="submission" date="2018-05" db="EMBL/GenBank/DDBJ databases">
        <authorList>
            <person name="Lanie J.A."/>
            <person name="Ng W.-L."/>
            <person name="Kazmierczak K.M."/>
            <person name="Andrzejewski T.M."/>
            <person name="Davidsen T.M."/>
            <person name="Wayne K.J."/>
            <person name="Tettelin H."/>
            <person name="Glass J.I."/>
            <person name="Rusch D."/>
            <person name="Podicherti R."/>
            <person name="Tsui H.-C.T."/>
            <person name="Winkler M.E."/>
        </authorList>
    </citation>
    <scope>NUCLEOTIDE SEQUENCE</scope>
</reference>
<protein>
    <recommendedName>
        <fullName evidence="1">Dienelactone hydrolase domain-containing protein</fullName>
    </recommendedName>
</protein>
<evidence type="ECO:0000313" key="2">
    <source>
        <dbReference type="EMBL" id="SUZ72335.1"/>
    </source>
</evidence>
<dbReference type="EMBL" id="UINC01001150">
    <property type="protein sequence ID" value="SUZ72335.1"/>
    <property type="molecule type" value="Genomic_DNA"/>
</dbReference>
<organism evidence="2">
    <name type="scientific">marine metagenome</name>
    <dbReference type="NCBI Taxonomy" id="408172"/>
    <lineage>
        <taxon>unclassified sequences</taxon>
        <taxon>metagenomes</taxon>
        <taxon>ecological metagenomes</taxon>
    </lineage>
</organism>
<sequence>MGEMVTFASNGQDARGHLAIPASGSGPAVMVIQEWWGLNPQMKGVADFLAEQGFTALAPDLYHGELAGHDEMDKAGQLMTDLPADRAARDMSGAVDFLANHDASSGSGVGVIGFCMGGLLSFMIAANRGDVVKAAVPFYGFPQGEGEPDWGGLTASVNAHMASPDDFFPPEAARELGERLRGMGKDVQITVHEAGHGFMNEENPGGTYDEGLAAELWPQVIDFLRSKIS</sequence>
<dbReference type="Pfam" id="PF01738">
    <property type="entry name" value="DLH"/>
    <property type="match status" value="1"/>
</dbReference>
<feature type="domain" description="Dienelactone hydrolase" evidence="1">
    <location>
        <begin position="16"/>
        <end position="226"/>
    </location>
</feature>
<evidence type="ECO:0000259" key="1">
    <source>
        <dbReference type="Pfam" id="PF01738"/>
    </source>
</evidence>
<dbReference type="SUPFAM" id="SSF53474">
    <property type="entry name" value="alpha/beta-Hydrolases"/>
    <property type="match status" value="1"/>
</dbReference>
<name>A0A381PZ57_9ZZZZ</name>